<feature type="transmembrane region" description="Helical" evidence="1">
    <location>
        <begin position="346"/>
        <end position="368"/>
    </location>
</feature>
<evidence type="ECO:0000256" key="1">
    <source>
        <dbReference type="SAM" id="Phobius"/>
    </source>
</evidence>
<feature type="transmembrane region" description="Helical" evidence="1">
    <location>
        <begin position="125"/>
        <end position="153"/>
    </location>
</feature>
<comment type="caution">
    <text evidence="2">The sequence shown here is derived from an EMBL/GenBank/DDBJ whole genome shotgun (WGS) entry which is preliminary data.</text>
</comment>
<organism evidence="2 3">
    <name type="scientific">Holothuria leucospilota</name>
    <name type="common">Black long sea cucumber</name>
    <name type="synonym">Mertensiothuria leucospilota</name>
    <dbReference type="NCBI Taxonomy" id="206669"/>
    <lineage>
        <taxon>Eukaryota</taxon>
        <taxon>Metazoa</taxon>
        <taxon>Echinodermata</taxon>
        <taxon>Eleutherozoa</taxon>
        <taxon>Echinozoa</taxon>
        <taxon>Holothuroidea</taxon>
        <taxon>Aspidochirotacea</taxon>
        <taxon>Aspidochirotida</taxon>
        <taxon>Holothuriidae</taxon>
        <taxon>Holothuria</taxon>
    </lineage>
</organism>
<feature type="transmembrane region" description="Helical" evidence="1">
    <location>
        <begin position="414"/>
        <end position="432"/>
    </location>
</feature>
<dbReference type="Proteomes" id="UP001152320">
    <property type="component" value="Chromosome 22"/>
</dbReference>
<name>A0A9Q0YG35_HOLLE</name>
<feature type="transmembrane region" description="Helical" evidence="1">
    <location>
        <begin position="203"/>
        <end position="223"/>
    </location>
</feature>
<evidence type="ECO:0000313" key="3">
    <source>
        <dbReference type="Proteomes" id="UP001152320"/>
    </source>
</evidence>
<sequence length="441" mass="51142">MEAERSVTNGRNAYYTSPWILLQLSSLGVISYKENNEKSPELVALLHNNEDSDIDDVEKNNTLSHDDTTPFLDDTYRLQRQHFGLWPTRRRLLFILSSIAMFVSVAATVYLFVNTMLNYFGDTKKIIHFISMTTLSLNLLLLPVGCSISRLYFHFVRTKTAKAKDCCSIAWCLWMFLEEPFVVRRLRFLPLSAKNKLFPVSSFLVVSFIAWIIAGYLTFVVYYRLVPQCSNRSESIFHGIACLIGEIYFCLFCNYVFMLRKSLREELLFLIKYCYCNEGNIQSCRRRIVSMVRDYRVIRTVTNLWMQIVLPASVLGLVVHIKWNYLVFTKDREKTDDIEPMDYESLVMLSIYIFVSKLMVTGLPVLALGGTDLQYLWNEMRLTLSLIQQFHAEGFWKETLKFVHKLNPHGTEEWVASVALSVIGVYLGLKVGTQDIDYKCT</sequence>
<dbReference type="AlphaFoldDB" id="A0A9Q0YG35"/>
<proteinExistence type="predicted"/>
<feature type="transmembrane region" description="Helical" evidence="1">
    <location>
        <begin position="304"/>
        <end position="325"/>
    </location>
</feature>
<keyword evidence="1" id="KW-1133">Transmembrane helix</keyword>
<dbReference type="EMBL" id="JAIZAY010000022">
    <property type="protein sequence ID" value="KAJ8020760.1"/>
    <property type="molecule type" value="Genomic_DNA"/>
</dbReference>
<gene>
    <name evidence="2" type="ORF">HOLleu_40438</name>
</gene>
<keyword evidence="3" id="KW-1185">Reference proteome</keyword>
<keyword evidence="1" id="KW-0812">Transmembrane</keyword>
<protein>
    <submittedName>
        <fullName evidence="2">Uncharacterized protein</fullName>
    </submittedName>
</protein>
<keyword evidence="1" id="KW-0472">Membrane</keyword>
<feature type="transmembrane region" description="Helical" evidence="1">
    <location>
        <begin position="92"/>
        <end position="113"/>
    </location>
</feature>
<reference evidence="2" key="1">
    <citation type="submission" date="2021-10" db="EMBL/GenBank/DDBJ databases">
        <title>Tropical sea cucumber genome reveals ecological adaptation and Cuvierian tubules defense mechanism.</title>
        <authorList>
            <person name="Chen T."/>
        </authorList>
    </citation>
    <scope>NUCLEOTIDE SEQUENCE</scope>
    <source>
        <strain evidence="2">Nanhai2018</strain>
        <tissue evidence="2">Muscle</tissue>
    </source>
</reference>
<accession>A0A9Q0YG35</accession>
<feature type="transmembrane region" description="Helical" evidence="1">
    <location>
        <begin position="165"/>
        <end position="183"/>
    </location>
</feature>
<feature type="transmembrane region" description="Helical" evidence="1">
    <location>
        <begin position="235"/>
        <end position="257"/>
    </location>
</feature>
<dbReference type="OrthoDB" id="10042460at2759"/>
<evidence type="ECO:0000313" key="2">
    <source>
        <dbReference type="EMBL" id="KAJ8020760.1"/>
    </source>
</evidence>